<protein>
    <submittedName>
        <fullName evidence="2">Uncharacterized protein</fullName>
    </submittedName>
</protein>
<feature type="region of interest" description="Disordered" evidence="1">
    <location>
        <begin position="48"/>
        <end position="77"/>
    </location>
</feature>
<organism evidence="2 3">
    <name type="scientific">Rhynchophorus ferrugineus</name>
    <name type="common">Red palm weevil</name>
    <name type="synonym">Curculio ferrugineus</name>
    <dbReference type="NCBI Taxonomy" id="354439"/>
    <lineage>
        <taxon>Eukaryota</taxon>
        <taxon>Metazoa</taxon>
        <taxon>Ecdysozoa</taxon>
        <taxon>Arthropoda</taxon>
        <taxon>Hexapoda</taxon>
        <taxon>Insecta</taxon>
        <taxon>Pterygota</taxon>
        <taxon>Neoptera</taxon>
        <taxon>Endopterygota</taxon>
        <taxon>Coleoptera</taxon>
        <taxon>Polyphaga</taxon>
        <taxon>Cucujiformia</taxon>
        <taxon>Curculionidae</taxon>
        <taxon>Dryophthorinae</taxon>
        <taxon>Rhynchophorus</taxon>
    </lineage>
</organism>
<sequence>MADTVAREEKNEKMQGVLVFCTGRDACRRAWLGLSSLSGDFYKLRVTGRRARPSRNTPHQKPGSTAEGGGAQTDRLDVVGQWNCRLDE</sequence>
<proteinExistence type="predicted"/>
<keyword evidence="3" id="KW-1185">Reference proteome</keyword>
<accession>A0A834I122</accession>
<gene>
    <name evidence="2" type="ORF">GWI33_016846</name>
</gene>
<feature type="compositionally biased region" description="Polar residues" evidence="1">
    <location>
        <begin position="54"/>
        <end position="63"/>
    </location>
</feature>
<evidence type="ECO:0000313" key="3">
    <source>
        <dbReference type="Proteomes" id="UP000625711"/>
    </source>
</evidence>
<evidence type="ECO:0000256" key="1">
    <source>
        <dbReference type="SAM" id="MobiDB-lite"/>
    </source>
</evidence>
<reference evidence="2" key="1">
    <citation type="submission" date="2020-08" db="EMBL/GenBank/DDBJ databases">
        <title>Genome sequencing and assembly of the red palm weevil Rhynchophorus ferrugineus.</title>
        <authorList>
            <person name="Dias G.B."/>
            <person name="Bergman C.M."/>
            <person name="Manee M."/>
        </authorList>
    </citation>
    <scope>NUCLEOTIDE SEQUENCE</scope>
    <source>
        <strain evidence="2">AA-2017</strain>
        <tissue evidence="2">Whole larva</tissue>
    </source>
</reference>
<dbReference type="Proteomes" id="UP000625711">
    <property type="component" value="Unassembled WGS sequence"/>
</dbReference>
<name>A0A834I122_RHYFE</name>
<dbReference type="EMBL" id="JAACXV010014127">
    <property type="protein sequence ID" value="KAF7270156.1"/>
    <property type="molecule type" value="Genomic_DNA"/>
</dbReference>
<dbReference type="AlphaFoldDB" id="A0A834I122"/>
<comment type="caution">
    <text evidence="2">The sequence shown here is derived from an EMBL/GenBank/DDBJ whole genome shotgun (WGS) entry which is preliminary data.</text>
</comment>
<evidence type="ECO:0000313" key="2">
    <source>
        <dbReference type="EMBL" id="KAF7270156.1"/>
    </source>
</evidence>